<name>A0A0K8TR15_TABBR</name>
<organism evidence="3">
    <name type="scientific">Tabanus bromius</name>
    <name type="common">Band-eyed brown horse fly</name>
    <dbReference type="NCBI Taxonomy" id="304241"/>
    <lineage>
        <taxon>Eukaryota</taxon>
        <taxon>Metazoa</taxon>
        <taxon>Ecdysozoa</taxon>
        <taxon>Arthropoda</taxon>
        <taxon>Hexapoda</taxon>
        <taxon>Insecta</taxon>
        <taxon>Pterygota</taxon>
        <taxon>Neoptera</taxon>
        <taxon>Endopterygota</taxon>
        <taxon>Diptera</taxon>
        <taxon>Brachycera</taxon>
        <taxon>Tabanomorpha</taxon>
        <taxon>Tabanoidea</taxon>
        <taxon>Tabanidae</taxon>
        <taxon>Tabanus</taxon>
    </lineage>
</organism>
<evidence type="ECO:0008006" key="4">
    <source>
        <dbReference type="Google" id="ProtNLM"/>
    </source>
</evidence>
<evidence type="ECO:0000313" key="3">
    <source>
        <dbReference type="EMBL" id="JAI16583.1"/>
    </source>
</evidence>
<evidence type="ECO:0000259" key="1">
    <source>
        <dbReference type="Pfam" id="PF16044"/>
    </source>
</evidence>
<accession>A0A0K8TR15</accession>
<protein>
    <recommendedName>
        <fullName evidence="4">MKRN2 opposite strand protein</fullName>
    </recommendedName>
</protein>
<dbReference type="PANTHER" id="PTHR33963:SF2">
    <property type="entry name" value="MKRN2 OPPOSITE STRAND PROTEIN"/>
    <property type="match status" value="1"/>
</dbReference>
<feature type="non-terminal residue" evidence="3">
    <location>
        <position position="1"/>
    </location>
</feature>
<reference evidence="3" key="1">
    <citation type="journal article" date="2015" name="Insect Biochem. Mol. Biol.">
        <title>An insight into the sialome of the horse fly, Tabanus bromius.</title>
        <authorList>
            <person name="Ribeiro J.M."/>
            <person name="Kazimirova M."/>
            <person name="Takac P."/>
            <person name="Andersen J.F."/>
            <person name="Francischetti I.M."/>
        </authorList>
    </citation>
    <scope>NUCLEOTIDE SEQUENCE</scope>
</reference>
<dbReference type="Pfam" id="PF16044">
    <property type="entry name" value="DUF4796_C"/>
    <property type="match status" value="1"/>
</dbReference>
<dbReference type="InterPro" id="IPR053921">
    <property type="entry name" value="MKRN2OS-like_C"/>
</dbReference>
<sequence length="231" mass="26687">IITDPGIICFQHCTSKVFCFNLPENCPTCKCKLNELQMKLMPFRLPYPFVKAWEYPCSIVLRPTVGDFLNDYNNSKDLHIAVTSSYGSIVEFDRNGLQRHTSKSGKSSWTQCLLVETIPEPWYDLWDSVLMQVCKESEWTIDNYKEYSHNCYTFVLRFLELLQYGSLSEAAKNKTTFCEKYIVPRTITAGKYISLYRKIRSNGCYIQAIPNDSTSVQRSVTIPSKLCTIKE</sequence>
<feature type="domain" description="MKRN2 opposite strand protein-like C-terminal" evidence="1">
    <location>
        <begin position="42"/>
        <end position="199"/>
    </location>
</feature>
<dbReference type="PANTHER" id="PTHR33963">
    <property type="entry name" value="MKRN2 OPPOSITE STRAND PROTEIN"/>
    <property type="match status" value="1"/>
</dbReference>
<dbReference type="EMBL" id="GDAI01001020">
    <property type="protein sequence ID" value="JAI16583.1"/>
    <property type="molecule type" value="mRNA"/>
</dbReference>
<dbReference type="Pfam" id="PF22795">
    <property type="entry name" value="DUF4796_N"/>
    <property type="match status" value="1"/>
</dbReference>
<dbReference type="InterPro" id="IPR032016">
    <property type="entry name" value="MKRN2OS-like"/>
</dbReference>
<dbReference type="InterPro" id="IPR053922">
    <property type="entry name" value="MKRN2OS-like_N"/>
</dbReference>
<evidence type="ECO:0000259" key="2">
    <source>
        <dbReference type="Pfam" id="PF22795"/>
    </source>
</evidence>
<feature type="domain" description="MKRN2 opposite strand protein-like N-terminal" evidence="2">
    <location>
        <begin position="5"/>
        <end position="33"/>
    </location>
</feature>
<proteinExistence type="evidence at transcript level"/>
<dbReference type="AlphaFoldDB" id="A0A0K8TR15"/>